<dbReference type="OrthoDB" id="780at10239"/>
<dbReference type="RefSeq" id="YP_009224674.1">
    <property type="nucleotide sequence ID" value="NC_029081.1"/>
</dbReference>
<dbReference type="Proteomes" id="UP000203782">
    <property type="component" value="Segment"/>
</dbReference>
<evidence type="ECO:0000313" key="2">
    <source>
        <dbReference type="Proteomes" id="UP000203782"/>
    </source>
</evidence>
<sequence>MAFDGAIKSLMQGVSQQVPRERLDGQVSVQLNRLSDVVNGNRRRPGARYLADVPTPTQYDDRVFASYVDVQDTANHVIINTETGQLLILSEDFTTTLHSSTQAYLVASAASAIQTASLRGYLYLANTEKAPAKVYGSTAQQDPSKTGFYFVRTPAFQKDYDITLSNSTGTYTYTYRTPTGTGSGDADLAKPSYIISDLLAKINAQTGTHGITATAYDAYMFLSSNTVSLSVTTNAGSTYATGSNQSRVNVVSDLPARLPAVGNGALVAVGTTERNFVWYQYDSATSVWKEAGAYGSPTGFSNMPIRISLGGVYTVETPAYEGRLAGSDETNEDPGFIDNGVTGFGAYQGRLVILAGPEVCMSAAGNPLRWYRSTVTALLTDDPINIFSGAATSTNFRHCVQFNKDLLLFARSCQAVVPSSNAAITPQTAQIVITSGYTTDTLAQPGVVGRSVLYSMPRTEHFAGVLEIIPSNTTDSQYTSNDITAHIPRYLPGRIRSIVSSTTSNSSAFICTGDSRSLFIQDYLWSGDEKVQSAWHQWTLPYPIVCTWFVRDRVYIGMRDGTTILVVTIEPQAGNTIDSYVRPFSDVYLRVTITDRQFALPTRLRAAVGSGEGLFITFADTSMGGMWVGYESIDPTTYVVTTVRNVPDGEYFVGLRYTSVLSPTPPLVRDANGIVIGTYQSLLVRYELTLKDSGEFHAIITDSSRTLTDGNYSSLVYSSTELLPNNPTDASLGRTIIPVRAQAQDTVATFEANADTDLCILDIEYVLQYRARRKRI</sequence>
<evidence type="ECO:0008006" key="3">
    <source>
        <dbReference type="Google" id="ProtNLM"/>
    </source>
</evidence>
<reference evidence="1 2" key="1">
    <citation type="journal article" date="2015" name="Genome Announc.">
        <title>Complete Genome Sequence of Phytopathogenic Pectobacterium atrosepticum Bacteriophage Peat1.</title>
        <authorList>
            <person name="Kalischuk M."/>
            <person name="Hachey J."/>
            <person name="Kawchuk L."/>
        </authorList>
    </citation>
    <scope>NUCLEOTIDE SEQUENCE [LARGE SCALE GENOMIC DNA]</scope>
</reference>
<proteinExistence type="predicted"/>
<name>A0A0H3YI33_9CAUD</name>
<dbReference type="Pfam" id="PF25675">
    <property type="entry name" value="Phage_nozzle"/>
    <property type="match status" value="1"/>
</dbReference>
<keyword evidence="2" id="KW-1185">Reference proteome</keyword>
<organism evidence="1 2">
    <name type="scientific">Pectobacterium phage Peat1</name>
    <dbReference type="NCBI Taxonomy" id="1654601"/>
    <lineage>
        <taxon>Viruses</taxon>
        <taxon>Duplodnaviria</taxon>
        <taxon>Heunggongvirae</taxon>
        <taxon>Uroviricota</taxon>
        <taxon>Caudoviricetes</taxon>
        <taxon>Autographivirales</taxon>
        <taxon>Autoscriptoviridae</taxon>
        <taxon>Corkvirinae</taxon>
        <taxon>Phimunavirus</taxon>
        <taxon>Phimunavirus peat1</taxon>
    </lineage>
</organism>
<accession>A0A0H3YI33</accession>
<dbReference type="InterPro" id="IPR058003">
    <property type="entry name" value="Phage_gp12"/>
</dbReference>
<dbReference type="KEGG" id="vg:26795830"/>
<protein>
    <recommendedName>
        <fullName evidence="3">Tail tubular protein B</fullName>
    </recommendedName>
</protein>
<evidence type="ECO:0000313" key="1">
    <source>
        <dbReference type="EMBL" id="AKN21200.1"/>
    </source>
</evidence>
<dbReference type="GeneID" id="26795830"/>
<dbReference type="EMBL" id="KR604693">
    <property type="protein sequence ID" value="AKN21200.1"/>
    <property type="molecule type" value="Genomic_DNA"/>
</dbReference>